<protein>
    <recommendedName>
        <fullName evidence="3">Fungal lipase-like domain-containing protein</fullName>
    </recommendedName>
</protein>
<dbReference type="InterPro" id="IPR029058">
    <property type="entry name" value="AB_hydrolase_fold"/>
</dbReference>
<evidence type="ECO:0008006" key="3">
    <source>
        <dbReference type="Google" id="ProtNLM"/>
    </source>
</evidence>
<dbReference type="Proteomes" id="UP000516424">
    <property type="component" value="Chromosome"/>
</dbReference>
<dbReference type="AlphaFoldDB" id="A0AB33ILC8"/>
<dbReference type="SUPFAM" id="SSF53474">
    <property type="entry name" value="alpha/beta-Hydrolases"/>
    <property type="match status" value="1"/>
</dbReference>
<dbReference type="RefSeq" id="WP_010665678.1">
    <property type="nucleotide sequence ID" value="NZ_AP023410.1"/>
</dbReference>
<reference evidence="1 2" key="1">
    <citation type="journal article" date="2011" name="Microbiology">
        <title>Transcriptome response to different carbon sources in Acetobacter aceti.</title>
        <authorList>
            <person name="Sakurai K."/>
            <person name="Arai H."/>
            <person name="Ishii M."/>
            <person name="Igarashi Y."/>
        </authorList>
    </citation>
    <scope>NUCLEOTIDE SEQUENCE [LARGE SCALE GENOMIC DNA]</scope>
    <source>
        <strain evidence="1 2">NBRC 14818</strain>
    </source>
</reference>
<name>A0AB33ILC8_ACEAC</name>
<keyword evidence="2" id="KW-1185">Reference proteome</keyword>
<proteinExistence type="predicted"/>
<organism evidence="1 2">
    <name type="scientific">Acetobacter aceti NBRC 14818</name>
    <dbReference type="NCBI Taxonomy" id="887700"/>
    <lineage>
        <taxon>Bacteria</taxon>
        <taxon>Pseudomonadati</taxon>
        <taxon>Pseudomonadota</taxon>
        <taxon>Alphaproteobacteria</taxon>
        <taxon>Acetobacterales</taxon>
        <taxon>Acetobacteraceae</taxon>
        <taxon>Acetobacter</taxon>
        <taxon>Acetobacter subgen. Acetobacter</taxon>
    </lineage>
</organism>
<gene>
    <name evidence="1" type="ORF">EMQ_3134</name>
</gene>
<accession>A0AB33ILC8</accession>
<evidence type="ECO:0000313" key="1">
    <source>
        <dbReference type="EMBL" id="BCK77528.1"/>
    </source>
</evidence>
<dbReference type="EMBL" id="AP023410">
    <property type="protein sequence ID" value="BCK77528.1"/>
    <property type="molecule type" value="Genomic_DNA"/>
</dbReference>
<sequence>MSNLIADIWNIGRNIETSLIQSADDFLNDTGINQIWSSLAALPSNILDNTTPNNLLTFLNDDTAIPVPTHQNLNQTPTVSQFLNAANTEYALTGTPNGMSPFLVNGQQLAVIDEASGMSAKVWVTDNDQVIIAFQGTGGGFNAITNPAAVATGFLSDVQIWNQSVSQAQKDALSFTHYVVDMAQKQGIDTNNIFVTGHSLGGIEASYVAQQTGLGGIAFEPTGIPSSTTAKGDGSNFASVVTYGDPVGEYANDTMPGSSFVTSMPVGAAGDFNHYGQVVMLGNPADNAPLAAAVSNWNASSIGNVGELLSAASFAGYHLPGTQAADMGITMTPYVSLGDTTHYQSGAVFNVGNDSIAQLLTDNADRTSSLAS</sequence>
<evidence type="ECO:0000313" key="2">
    <source>
        <dbReference type="Proteomes" id="UP000516424"/>
    </source>
</evidence>
<dbReference type="Gene3D" id="3.40.50.1820">
    <property type="entry name" value="alpha/beta hydrolase"/>
    <property type="match status" value="1"/>
</dbReference>